<feature type="region of interest" description="Disordered" evidence="2">
    <location>
        <begin position="220"/>
        <end position="262"/>
    </location>
</feature>
<evidence type="ECO:0000259" key="3">
    <source>
        <dbReference type="SMART" id="SM00331"/>
    </source>
</evidence>
<dbReference type="PANTHER" id="PTHR43156:SF2">
    <property type="entry name" value="STAGE II SPORULATION PROTEIN E"/>
    <property type="match status" value="1"/>
</dbReference>
<dbReference type="OrthoDB" id="319881at2"/>
<dbReference type="InterPro" id="IPR000014">
    <property type="entry name" value="PAS"/>
</dbReference>
<dbReference type="AlphaFoldDB" id="A0A1H1LTU9"/>
<sequence length="778" mass="83849">MSDRSTAESAVRPFLPGPVPSPGGELSLPAEARAAALASSSVAMCIAGPWLDEARILWVNDAFCEYVNAPASEVIGRPAVDFALERVETDQDVTVVSALEAGRSVQVTLHTSRRSRQVWTQVSLDPIAAGGVDDAYWVAVLQDVSAHVRRERAQRVSLEDARRERTALHTISRVTEVLSEVESPYAMRELADQLTGRVVAWAGIYMNDGGLVLADRLDVTAPPSGRGHMHMRRTSKRRGGRQSHPETGETDALGDALRPGSGAQNLLADVEDSVQELLNGTFEGVLTFDPHGDYPRGSASRWLAEDLEEHAGHHLLDRSVAVHAVPGRRRVLGLLVAIPFDDEDQRSGDVRTVLGVTARRAGLAIDNARLYAREHRLAETLQRSMLPEQADVSGLDVWTYYAPNSDHAQVGGDWYDILQVTQDVVGVVVGDVVGHDVEAAATMGQLRSVARAYAYERTTPGPVLDRVDALVSGMRIPRSASLVYATFKRHAASHDEEADVAIPERWTFEYSRAGHLPPLRVRDGEVIMLDDGGGPLVGFGSSPRETAPVDVQPGDTLLFYTDGLIERRDRSLRVGLDTLVETAATIEAHDAAGIGEELLSRLAEAPEDDVALVVVRIPGSETTRSGDSSSPRSRRWLLPSEPASIGRARHAVARTCAAWGLGSPVSAELVVSELVANGVVHGWGHIALRLFDTPDGLRIEIEDSNPAPPVSTDGHANRVGGFGIQIVERLAEWGWRPSSAGKIVWATMRTEGLPDFGSGKPAQSDPASGPTPVEPQDD</sequence>
<dbReference type="eggNOG" id="COG2172">
    <property type="taxonomic scope" value="Bacteria"/>
</dbReference>
<dbReference type="InterPro" id="IPR001932">
    <property type="entry name" value="PPM-type_phosphatase-like_dom"/>
</dbReference>
<dbReference type="Gene3D" id="3.30.450.20">
    <property type="entry name" value="PAS domain"/>
    <property type="match status" value="1"/>
</dbReference>
<dbReference type="PANTHER" id="PTHR43156">
    <property type="entry name" value="STAGE II SPORULATION PROTEIN E-RELATED"/>
    <property type="match status" value="1"/>
</dbReference>
<dbReference type="InterPro" id="IPR036457">
    <property type="entry name" value="PPM-type-like_dom_sf"/>
</dbReference>
<dbReference type="Gene3D" id="3.30.565.10">
    <property type="entry name" value="Histidine kinase-like ATPase, C-terminal domain"/>
    <property type="match status" value="1"/>
</dbReference>
<name>A0A1H1LTU9_9CELL</name>
<proteinExistence type="predicted"/>
<gene>
    <name evidence="4" type="ORF">SAMN04489860_0027</name>
</gene>
<dbReference type="SUPFAM" id="SSF81606">
    <property type="entry name" value="PP2C-like"/>
    <property type="match status" value="1"/>
</dbReference>
<evidence type="ECO:0000313" key="4">
    <source>
        <dbReference type="EMBL" id="SDR77961.1"/>
    </source>
</evidence>
<dbReference type="SMART" id="SM00331">
    <property type="entry name" value="PP2C_SIG"/>
    <property type="match status" value="1"/>
</dbReference>
<feature type="compositionally biased region" description="Basic residues" evidence="2">
    <location>
        <begin position="227"/>
        <end position="241"/>
    </location>
</feature>
<dbReference type="NCBIfam" id="TIGR00229">
    <property type="entry name" value="sensory_box"/>
    <property type="match status" value="1"/>
</dbReference>
<dbReference type="Pfam" id="PF13581">
    <property type="entry name" value="HATPase_c_2"/>
    <property type="match status" value="1"/>
</dbReference>
<feature type="domain" description="PPM-type phosphatase" evidence="3">
    <location>
        <begin position="395"/>
        <end position="617"/>
    </location>
</feature>
<dbReference type="InterPro" id="IPR035965">
    <property type="entry name" value="PAS-like_dom_sf"/>
</dbReference>
<dbReference type="CDD" id="cd00130">
    <property type="entry name" value="PAS"/>
    <property type="match status" value="1"/>
</dbReference>
<dbReference type="InterPro" id="IPR052016">
    <property type="entry name" value="Bact_Sigma-Reg"/>
</dbReference>
<dbReference type="Gene3D" id="3.60.40.10">
    <property type="entry name" value="PPM-type phosphatase domain"/>
    <property type="match status" value="1"/>
</dbReference>
<dbReference type="EMBL" id="LT629776">
    <property type="protein sequence ID" value="SDR77961.1"/>
    <property type="molecule type" value="Genomic_DNA"/>
</dbReference>
<protein>
    <submittedName>
        <fullName evidence="4">PAS domain S-box-containing protein</fullName>
    </submittedName>
</protein>
<dbReference type="GO" id="GO:0016791">
    <property type="term" value="F:phosphatase activity"/>
    <property type="evidence" value="ECO:0007669"/>
    <property type="project" value="TreeGrafter"/>
</dbReference>
<organism evidence="4 5">
    <name type="scientific">Paraoerskovia marina</name>
    <dbReference type="NCBI Taxonomy" id="545619"/>
    <lineage>
        <taxon>Bacteria</taxon>
        <taxon>Bacillati</taxon>
        <taxon>Actinomycetota</taxon>
        <taxon>Actinomycetes</taxon>
        <taxon>Micrococcales</taxon>
        <taxon>Cellulomonadaceae</taxon>
        <taxon>Paraoerskovia</taxon>
    </lineage>
</organism>
<dbReference type="Pfam" id="PF13426">
    <property type="entry name" value="PAS_9"/>
    <property type="match status" value="1"/>
</dbReference>
<keyword evidence="1" id="KW-0378">Hydrolase</keyword>
<evidence type="ECO:0000256" key="1">
    <source>
        <dbReference type="ARBA" id="ARBA00022801"/>
    </source>
</evidence>
<dbReference type="eggNOG" id="COG2208">
    <property type="taxonomic scope" value="Bacteria"/>
</dbReference>
<dbReference type="SUPFAM" id="SSF55874">
    <property type="entry name" value="ATPase domain of HSP90 chaperone/DNA topoisomerase II/histidine kinase"/>
    <property type="match status" value="1"/>
</dbReference>
<keyword evidence="5" id="KW-1185">Reference proteome</keyword>
<dbReference type="InterPro" id="IPR003594">
    <property type="entry name" value="HATPase_dom"/>
</dbReference>
<dbReference type="InterPro" id="IPR036890">
    <property type="entry name" value="HATPase_C_sf"/>
</dbReference>
<evidence type="ECO:0000256" key="2">
    <source>
        <dbReference type="SAM" id="MobiDB-lite"/>
    </source>
</evidence>
<dbReference type="Proteomes" id="UP000185663">
    <property type="component" value="Chromosome I"/>
</dbReference>
<dbReference type="Pfam" id="PF07228">
    <property type="entry name" value="SpoIIE"/>
    <property type="match status" value="1"/>
</dbReference>
<feature type="region of interest" description="Disordered" evidence="2">
    <location>
        <begin position="754"/>
        <end position="778"/>
    </location>
</feature>
<dbReference type="SUPFAM" id="SSF55785">
    <property type="entry name" value="PYP-like sensor domain (PAS domain)"/>
    <property type="match status" value="1"/>
</dbReference>
<dbReference type="CDD" id="cd16936">
    <property type="entry name" value="HATPase_RsbW-like"/>
    <property type="match status" value="1"/>
</dbReference>
<dbReference type="STRING" id="545619.SAMN04489860_0027"/>
<reference evidence="4 5" key="1">
    <citation type="submission" date="2016-10" db="EMBL/GenBank/DDBJ databases">
        <authorList>
            <person name="de Groot N.N."/>
        </authorList>
    </citation>
    <scope>NUCLEOTIDE SEQUENCE [LARGE SCALE GENOMIC DNA]</scope>
    <source>
        <strain evidence="4 5">DSM 22126</strain>
    </source>
</reference>
<evidence type="ECO:0000313" key="5">
    <source>
        <dbReference type="Proteomes" id="UP000185663"/>
    </source>
</evidence>
<accession>A0A1H1LTU9</accession>